<reference evidence="2 3" key="1">
    <citation type="submission" date="2015-09" db="EMBL/GenBank/DDBJ databases">
        <title>Bacillus cereus food isolates.</title>
        <authorList>
            <person name="Boekhorst J."/>
        </authorList>
    </citation>
    <scope>NUCLEOTIDE SEQUENCE [LARGE SCALE GENOMIC DNA]</scope>
    <source>
        <strain evidence="2 3">B4082</strain>
    </source>
</reference>
<proteinExistence type="predicted"/>
<evidence type="ECO:0000313" key="2">
    <source>
        <dbReference type="EMBL" id="KZD29438.1"/>
    </source>
</evidence>
<dbReference type="AlphaFoldDB" id="A0A164CU47"/>
<dbReference type="Pfam" id="PF13524">
    <property type="entry name" value="Glyco_trans_1_2"/>
    <property type="match status" value="1"/>
</dbReference>
<evidence type="ECO:0000259" key="1">
    <source>
        <dbReference type="PROSITE" id="PS51782"/>
    </source>
</evidence>
<dbReference type="Pfam" id="PF01476">
    <property type="entry name" value="LysM"/>
    <property type="match status" value="1"/>
</dbReference>
<dbReference type="SUPFAM" id="SSF53756">
    <property type="entry name" value="UDP-Glycosyltransferase/glycogen phosphorylase"/>
    <property type="match status" value="1"/>
</dbReference>
<dbReference type="InterPro" id="IPR024542">
    <property type="entry name" value="YkvP_N"/>
</dbReference>
<organism evidence="2 3">
    <name type="scientific">Bacillus cereus</name>
    <dbReference type="NCBI Taxonomy" id="1396"/>
    <lineage>
        <taxon>Bacteria</taxon>
        <taxon>Bacillati</taxon>
        <taxon>Bacillota</taxon>
        <taxon>Bacilli</taxon>
        <taxon>Bacillales</taxon>
        <taxon>Bacillaceae</taxon>
        <taxon>Bacillus</taxon>
        <taxon>Bacillus cereus group</taxon>
    </lineage>
</organism>
<sequence>MRILFLESSHIWKNNLPRGFQANGHDVLISGPLTKNLSQMLEEFNPDLVISIGWGQEQTKIKQDLIRECMKKTTIALIYWAVEDPAYTDIWSIPLVKRMKPDFVFTICPKTVKVYRQLGVPAAHLDFGFEETAHYKSPKSPEYNCSIAVVANAYPHILEKYPDHFRSHALNVLIRPLLEKNIRIDFWGNKWDEMDRFFGMDIPKDWIHGPMHYLETYKVYNSADIIIGLQNYQELITQRTYEILGSGGFLLTLDTPGVKKIFRPGKDLVTVSSSKETLEAIRYFLNHPKKKAKIQERGRITVQEHTYQARAKQIIDTLIEHNILIEREKTSKQIGKMMYVTDLEEDYEMYTIEKGDTLHGISKKFGVSIESLKKLNHLTSNIIVENERLAIKKKNIE</sequence>
<dbReference type="EMBL" id="LJKA01000066">
    <property type="protein sequence ID" value="KZD29438.1"/>
    <property type="molecule type" value="Genomic_DNA"/>
</dbReference>
<dbReference type="RefSeq" id="WP_063224317.1">
    <property type="nucleotide sequence ID" value="NZ_LJKA01000066.1"/>
</dbReference>
<dbReference type="Proteomes" id="UP000076501">
    <property type="component" value="Unassembled WGS sequence"/>
</dbReference>
<dbReference type="PATRIC" id="fig|1396.539.peg.4669"/>
<dbReference type="InterPro" id="IPR018392">
    <property type="entry name" value="LysM"/>
</dbReference>
<dbReference type="InterPro" id="IPR055259">
    <property type="entry name" value="YkvP/CgeB_Glyco_trans-like"/>
</dbReference>
<name>A0A164CU47_BACCE</name>
<dbReference type="SMART" id="SM00257">
    <property type="entry name" value="LysM"/>
    <property type="match status" value="1"/>
</dbReference>
<dbReference type="SUPFAM" id="SSF54106">
    <property type="entry name" value="LysM domain"/>
    <property type="match status" value="1"/>
</dbReference>
<accession>A0A164CU47</accession>
<dbReference type="PROSITE" id="PS51782">
    <property type="entry name" value="LYSM"/>
    <property type="match status" value="1"/>
</dbReference>
<gene>
    <name evidence="2" type="ORF">B4082_4545</name>
</gene>
<evidence type="ECO:0000313" key="3">
    <source>
        <dbReference type="Proteomes" id="UP000076501"/>
    </source>
</evidence>
<dbReference type="Pfam" id="PF12996">
    <property type="entry name" value="DUF3880"/>
    <property type="match status" value="1"/>
</dbReference>
<dbReference type="CDD" id="cd00118">
    <property type="entry name" value="LysM"/>
    <property type="match status" value="1"/>
</dbReference>
<dbReference type="Gene3D" id="3.10.350.10">
    <property type="entry name" value="LysM domain"/>
    <property type="match status" value="1"/>
</dbReference>
<dbReference type="InterPro" id="IPR036779">
    <property type="entry name" value="LysM_dom_sf"/>
</dbReference>
<protein>
    <recommendedName>
        <fullName evidence="1">LysM domain-containing protein</fullName>
    </recommendedName>
</protein>
<feature type="domain" description="LysM" evidence="1">
    <location>
        <begin position="348"/>
        <end position="391"/>
    </location>
</feature>
<comment type="caution">
    <text evidence="2">The sequence shown here is derived from an EMBL/GenBank/DDBJ whole genome shotgun (WGS) entry which is preliminary data.</text>
</comment>
<dbReference type="Gene3D" id="3.40.50.2000">
    <property type="entry name" value="Glycogen Phosphorylase B"/>
    <property type="match status" value="1"/>
</dbReference>